<dbReference type="InterPro" id="IPR035937">
    <property type="entry name" value="FPG_N"/>
</dbReference>
<dbReference type="GO" id="GO:0003684">
    <property type="term" value="F:damaged DNA binding"/>
    <property type="evidence" value="ECO:0007669"/>
    <property type="project" value="InterPro"/>
</dbReference>
<comment type="catalytic activity">
    <reaction evidence="1">
        <text>Hydrolysis of DNA containing ring-opened 7-methylguanine residues, releasing 2,6-diamino-4-hydroxy-5-(N-methyl)formamidopyrimidine.</text>
        <dbReference type="EC" id="3.2.2.23"/>
    </reaction>
</comment>
<dbReference type="GO" id="GO:0003906">
    <property type="term" value="F:DNA-(apurinic or apyrimidinic site) endonuclease activity"/>
    <property type="evidence" value="ECO:0007669"/>
    <property type="project" value="InterPro"/>
</dbReference>
<keyword evidence="5" id="KW-0238">DNA-binding</keyword>
<keyword evidence="3" id="KW-0227">DNA damage</keyword>
<evidence type="ECO:0000256" key="1">
    <source>
        <dbReference type="ARBA" id="ARBA00001668"/>
    </source>
</evidence>
<comment type="similarity">
    <text evidence="2">Belongs to the FPG family.</text>
</comment>
<dbReference type="PANTHER" id="PTHR22993">
    <property type="entry name" value="FORMAMIDOPYRIMIDINE-DNA GLYCOSYLASE"/>
    <property type="match status" value="1"/>
</dbReference>
<keyword evidence="9" id="KW-0326">Glycosidase</keyword>
<feature type="domain" description="Formamidopyrimidine-DNA glycosylase catalytic" evidence="11">
    <location>
        <begin position="2"/>
        <end position="142"/>
    </location>
</feature>
<gene>
    <name evidence="12" type="ORF">LTR77_009479</name>
</gene>
<keyword evidence="6" id="KW-0234">DNA repair</keyword>
<dbReference type="SUPFAM" id="SSF81624">
    <property type="entry name" value="N-terminal domain of MutM-like DNA repair proteins"/>
    <property type="match status" value="1"/>
</dbReference>
<evidence type="ECO:0000259" key="11">
    <source>
        <dbReference type="PROSITE" id="PS51068"/>
    </source>
</evidence>
<dbReference type="InterPro" id="IPR010979">
    <property type="entry name" value="Ribosomal_uS13-like_H2TH"/>
</dbReference>
<dbReference type="GO" id="GO:0006284">
    <property type="term" value="P:base-excision repair"/>
    <property type="evidence" value="ECO:0007669"/>
    <property type="project" value="InterPro"/>
</dbReference>
<dbReference type="GeneID" id="89930810"/>
<feature type="compositionally biased region" description="Basic and acidic residues" evidence="10">
    <location>
        <begin position="356"/>
        <end position="365"/>
    </location>
</feature>
<dbReference type="SUPFAM" id="SSF46946">
    <property type="entry name" value="S13-like H2TH domain"/>
    <property type="match status" value="1"/>
</dbReference>
<keyword evidence="4" id="KW-0378">Hydrolase</keyword>
<dbReference type="Pfam" id="PF01149">
    <property type="entry name" value="Fapy_DNA_glyco"/>
    <property type="match status" value="1"/>
</dbReference>
<dbReference type="GO" id="GO:0008270">
    <property type="term" value="F:zinc ion binding"/>
    <property type="evidence" value="ECO:0007669"/>
    <property type="project" value="InterPro"/>
</dbReference>
<dbReference type="FunFam" id="1.10.8.50:FF:000009">
    <property type="entry name" value="Formamidopyrimidine-DNA glycosylase"/>
    <property type="match status" value="1"/>
</dbReference>
<name>A0AAV9P1V2_9PEZI</name>
<dbReference type="PANTHER" id="PTHR22993:SF9">
    <property type="entry name" value="FORMAMIDOPYRIMIDINE-DNA GLYCOSYLASE"/>
    <property type="match status" value="1"/>
</dbReference>
<organism evidence="12 13">
    <name type="scientific">Saxophila tyrrhenica</name>
    <dbReference type="NCBI Taxonomy" id="1690608"/>
    <lineage>
        <taxon>Eukaryota</taxon>
        <taxon>Fungi</taxon>
        <taxon>Dikarya</taxon>
        <taxon>Ascomycota</taxon>
        <taxon>Pezizomycotina</taxon>
        <taxon>Dothideomycetes</taxon>
        <taxon>Dothideomycetidae</taxon>
        <taxon>Mycosphaerellales</taxon>
        <taxon>Extremaceae</taxon>
        <taxon>Saxophila</taxon>
    </lineage>
</organism>
<evidence type="ECO:0000256" key="2">
    <source>
        <dbReference type="ARBA" id="ARBA00009409"/>
    </source>
</evidence>
<evidence type="ECO:0000256" key="4">
    <source>
        <dbReference type="ARBA" id="ARBA00022801"/>
    </source>
</evidence>
<evidence type="ECO:0000256" key="7">
    <source>
        <dbReference type="ARBA" id="ARBA00023239"/>
    </source>
</evidence>
<evidence type="ECO:0000256" key="10">
    <source>
        <dbReference type="SAM" id="MobiDB-lite"/>
    </source>
</evidence>
<comment type="caution">
    <text evidence="12">The sequence shown here is derived from an EMBL/GenBank/DDBJ whole genome shotgun (WGS) entry which is preliminary data.</text>
</comment>
<sequence length="421" mass="47095">MPEIGEVARVVHYLRKRLLNRTITTCEALEDANVYGKVGTSATAFQKHTEGRKVTGAAQQGKYFYVTFDKAPHAVMHLGMTGWVKFNTEDTAYYKQAKEVEREEEEWPPKYMKFLWKFEPSKVDGEDKEAVEVAFVDSRRFARIRLVDCEADKIRDTTPLKENGPDPVQDKAVVTVEWLTELLQKKKVPVKALLLDQANLSGVGNWVADEVLYQARIHPEQYCNTFDDKQIKQLHDSLIGVCTTAVETLADSKQFPEDWLMKYRWDKGKKESNVLPNGEKIVHLTVGGRTSAVVPSRQKKTAAVAGDVKSDEMQNGDAKPAKGRKRKQSDENEDEDEAAEKSSKAPKAKRGGRAAKKADTNGVKEENEDEDGEEPQAQSETETKVKANTAKKVKAKASNAASKKAEKPATPGSRRSTRNKP</sequence>
<dbReference type="GO" id="GO:0005634">
    <property type="term" value="C:nucleus"/>
    <property type="evidence" value="ECO:0007669"/>
    <property type="project" value="TreeGrafter"/>
</dbReference>
<dbReference type="Gene3D" id="3.20.190.10">
    <property type="entry name" value="MutM-like, N-terminal"/>
    <property type="match status" value="1"/>
</dbReference>
<dbReference type="InterPro" id="IPR015886">
    <property type="entry name" value="H2TH_FPG"/>
</dbReference>
<evidence type="ECO:0000256" key="6">
    <source>
        <dbReference type="ARBA" id="ARBA00023204"/>
    </source>
</evidence>
<evidence type="ECO:0000256" key="3">
    <source>
        <dbReference type="ARBA" id="ARBA00022763"/>
    </source>
</evidence>
<proteinExistence type="inferred from homology"/>
<dbReference type="RefSeq" id="XP_064655011.1">
    <property type="nucleotide sequence ID" value="XM_064806706.1"/>
</dbReference>
<dbReference type="GO" id="GO:0016829">
    <property type="term" value="F:lyase activity"/>
    <property type="evidence" value="ECO:0007669"/>
    <property type="project" value="UniProtKB-KW"/>
</dbReference>
<dbReference type="GO" id="GO:0008534">
    <property type="term" value="F:oxidized purine nucleobase lesion DNA N-glycosylase activity"/>
    <property type="evidence" value="ECO:0007669"/>
    <property type="project" value="UniProtKB-EC"/>
</dbReference>
<dbReference type="SMART" id="SM00898">
    <property type="entry name" value="Fapy_DNA_glyco"/>
    <property type="match status" value="1"/>
</dbReference>
<dbReference type="InterPro" id="IPR012319">
    <property type="entry name" value="FPG_cat"/>
</dbReference>
<keyword evidence="7" id="KW-0456">Lyase</keyword>
<dbReference type="Gene3D" id="1.10.8.50">
    <property type="match status" value="1"/>
</dbReference>
<accession>A0AAV9P1V2</accession>
<keyword evidence="8" id="KW-0511">Multifunctional enzyme</keyword>
<evidence type="ECO:0000256" key="9">
    <source>
        <dbReference type="ARBA" id="ARBA00023295"/>
    </source>
</evidence>
<evidence type="ECO:0000256" key="5">
    <source>
        <dbReference type="ARBA" id="ARBA00023125"/>
    </source>
</evidence>
<feature type="compositionally biased region" description="Basic residues" evidence="10">
    <location>
        <begin position="344"/>
        <end position="355"/>
    </location>
</feature>
<protein>
    <recommendedName>
        <fullName evidence="11">Formamidopyrimidine-DNA glycosylase catalytic domain-containing protein</fullName>
    </recommendedName>
</protein>
<dbReference type="Pfam" id="PF06831">
    <property type="entry name" value="H2TH"/>
    <property type="match status" value="1"/>
</dbReference>
<reference evidence="12 13" key="1">
    <citation type="submission" date="2023-08" db="EMBL/GenBank/DDBJ databases">
        <title>Black Yeasts Isolated from many extreme environments.</title>
        <authorList>
            <person name="Coleine C."/>
            <person name="Stajich J.E."/>
            <person name="Selbmann L."/>
        </authorList>
    </citation>
    <scope>NUCLEOTIDE SEQUENCE [LARGE SCALE GENOMIC DNA]</scope>
    <source>
        <strain evidence="12 13">CCFEE 5935</strain>
    </source>
</reference>
<dbReference type="EMBL" id="JAVRRT010000018">
    <property type="protein sequence ID" value="KAK5164815.1"/>
    <property type="molecule type" value="Genomic_DNA"/>
</dbReference>
<evidence type="ECO:0000313" key="12">
    <source>
        <dbReference type="EMBL" id="KAK5164815.1"/>
    </source>
</evidence>
<dbReference type="AlphaFoldDB" id="A0AAV9P1V2"/>
<dbReference type="SMART" id="SM01232">
    <property type="entry name" value="H2TH"/>
    <property type="match status" value="1"/>
</dbReference>
<dbReference type="Proteomes" id="UP001337655">
    <property type="component" value="Unassembled WGS sequence"/>
</dbReference>
<evidence type="ECO:0000313" key="13">
    <source>
        <dbReference type="Proteomes" id="UP001337655"/>
    </source>
</evidence>
<dbReference type="PROSITE" id="PS51068">
    <property type="entry name" value="FPG_CAT"/>
    <property type="match status" value="1"/>
</dbReference>
<feature type="region of interest" description="Disordered" evidence="10">
    <location>
        <begin position="289"/>
        <end position="421"/>
    </location>
</feature>
<keyword evidence="13" id="KW-1185">Reference proteome</keyword>
<evidence type="ECO:0000256" key="8">
    <source>
        <dbReference type="ARBA" id="ARBA00023268"/>
    </source>
</evidence>